<dbReference type="InterPro" id="IPR017208">
    <property type="entry name" value="UCP037442_abhydr"/>
</dbReference>
<organism evidence="2 3">
    <name type="scientific">Idiomarina piscisalsi</name>
    <dbReference type="NCBI Taxonomy" id="1096243"/>
    <lineage>
        <taxon>Bacteria</taxon>
        <taxon>Pseudomonadati</taxon>
        <taxon>Pseudomonadota</taxon>
        <taxon>Gammaproteobacteria</taxon>
        <taxon>Alteromonadales</taxon>
        <taxon>Idiomarinaceae</taxon>
        <taxon>Idiomarina</taxon>
    </lineage>
</organism>
<dbReference type="PIRSF" id="PIRSF037442">
    <property type="entry name" value="UCP037442_abhydr"/>
    <property type="match status" value="1"/>
</dbReference>
<protein>
    <submittedName>
        <fullName evidence="2">Dehydrogenase</fullName>
    </submittedName>
</protein>
<dbReference type="InterPro" id="IPR029058">
    <property type="entry name" value="AB_hydrolase_fold"/>
</dbReference>
<accession>A0A432YXM6</accession>
<dbReference type="InterPro" id="IPR051044">
    <property type="entry name" value="MAG_DAG_Lipase"/>
</dbReference>
<dbReference type="AlphaFoldDB" id="A0A432YXM6"/>
<evidence type="ECO:0000259" key="1">
    <source>
        <dbReference type="Pfam" id="PF12146"/>
    </source>
</evidence>
<comment type="caution">
    <text evidence="2">The sequence shown here is derived from an EMBL/GenBank/DDBJ whole genome shotgun (WGS) entry which is preliminary data.</text>
</comment>
<dbReference type="InterPro" id="IPR022742">
    <property type="entry name" value="Hydrolase_4"/>
</dbReference>
<proteinExistence type="predicted"/>
<dbReference type="PANTHER" id="PTHR11614">
    <property type="entry name" value="PHOSPHOLIPASE-RELATED"/>
    <property type="match status" value="1"/>
</dbReference>
<dbReference type="RefSeq" id="WP_126751681.1">
    <property type="nucleotide sequence ID" value="NZ_JBHUMT010000016.1"/>
</dbReference>
<reference evidence="2 3" key="1">
    <citation type="journal article" date="2011" name="Front. Microbiol.">
        <title>Genomic signatures of strain selection and enhancement in Bacillus atrophaeus var. globigii, a historical biowarfare simulant.</title>
        <authorList>
            <person name="Gibbons H.S."/>
            <person name="Broomall S.M."/>
            <person name="McNew L.A."/>
            <person name="Daligault H."/>
            <person name="Chapman C."/>
            <person name="Bruce D."/>
            <person name="Karavis M."/>
            <person name="Krepps M."/>
            <person name="McGregor P.A."/>
            <person name="Hong C."/>
            <person name="Park K.H."/>
            <person name="Akmal A."/>
            <person name="Feldman A."/>
            <person name="Lin J.S."/>
            <person name="Chang W.E."/>
            <person name="Higgs B.W."/>
            <person name="Demirev P."/>
            <person name="Lindquist J."/>
            <person name="Liem A."/>
            <person name="Fochler E."/>
            <person name="Read T.D."/>
            <person name="Tapia R."/>
            <person name="Johnson S."/>
            <person name="Bishop-Lilly K.A."/>
            <person name="Detter C."/>
            <person name="Han C."/>
            <person name="Sozhamannan S."/>
            <person name="Rosenzweig C.N."/>
            <person name="Skowronski E.W."/>
        </authorList>
    </citation>
    <scope>NUCLEOTIDE SEQUENCE [LARGE SCALE GENOMIC DNA]</scope>
    <source>
        <strain evidence="2 3">TPS4-2</strain>
    </source>
</reference>
<gene>
    <name evidence="2" type="ORF">CWI73_04195</name>
</gene>
<dbReference type="SUPFAM" id="SSF53474">
    <property type="entry name" value="alpha/beta-Hydrolases"/>
    <property type="match status" value="1"/>
</dbReference>
<evidence type="ECO:0000313" key="3">
    <source>
        <dbReference type="Proteomes" id="UP000288361"/>
    </source>
</evidence>
<dbReference type="Pfam" id="PF12146">
    <property type="entry name" value="Hydrolase_4"/>
    <property type="match status" value="1"/>
</dbReference>
<name>A0A432YXM6_9GAMM</name>
<evidence type="ECO:0000313" key="2">
    <source>
        <dbReference type="EMBL" id="RUO68062.1"/>
    </source>
</evidence>
<sequence length="282" mass="32412">MKSIELTNNNRYLHCVRFEPQTKIKATVVIAAALGVKQRFYQPIARWLSEQGYRVITFDYYGIGQSVDKPLKQIKSDIIEWAELDIKSVLEYAKSCQQGEPLIWLAHSLGGQIVALASNSHYIDKMVTIASGTGYWLQASKQVRWTSWLLWYFAAPISTPIAGYFPGKRLNMVGDMPAPAMKQWSRWCRSKNYLFDNITDEQKARYDTFSAPIRAFHITDDELLQRSNIESLLSHYPNAEKSLTDLTPDMTNSKGIGHFNFFHSQFKESLWRKSLLDALEVN</sequence>
<dbReference type="EMBL" id="PIQA01000001">
    <property type="protein sequence ID" value="RUO68062.1"/>
    <property type="molecule type" value="Genomic_DNA"/>
</dbReference>
<feature type="domain" description="Serine aminopeptidase S33" evidence="1">
    <location>
        <begin position="23"/>
        <end position="153"/>
    </location>
</feature>
<dbReference type="Gene3D" id="3.40.50.1820">
    <property type="entry name" value="alpha/beta hydrolase"/>
    <property type="match status" value="1"/>
</dbReference>
<dbReference type="Proteomes" id="UP000288361">
    <property type="component" value="Unassembled WGS sequence"/>
</dbReference>